<dbReference type="AlphaFoldDB" id="A0A507AR90"/>
<comment type="similarity">
    <text evidence="2">Belongs to the major facilitator superfamily.</text>
</comment>
<evidence type="ECO:0000256" key="2">
    <source>
        <dbReference type="ARBA" id="ARBA00008335"/>
    </source>
</evidence>
<dbReference type="GeneID" id="41976175"/>
<evidence type="ECO:0000259" key="9">
    <source>
        <dbReference type="PROSITE" id="PS50850"/>
    </source>
</evidence>
<dbReference type="Pfam" id="PF07690">
    <property type="entry name" value="MFS_1"/>
    <property type="match status" value="1"/>
</dbReference>
<dbReference type="Proteomes" id="UP000319257">
    <property type="component" value="Unassembled WGS sequence"/>
</dbReference>
<evidence type="ECO:0000256" key="8">
    <source>
        <dbReference type="SAM" id="Phobius"/>
    </source>
</evidence>
<comment type="subcellular location">
    <subcellularLocation>
        <location evidence="1">Endomembrane system</location>
        <topology evidence="1">Multi-pass membrane protein</topology>
    </subcellularLocation>
</comment>
<evidence type="ECO:0000256" key="5">
    <source>
        <dbReference type="ARBA" id="ARBA00022989"/>
    </source>
</evidence>
<dbReference type="FunFam" id="1.20.1250.20:FF:000286">
    <property type="entry name" value="MFS efflux transporter"/>
    <property type="match status" value="1"/>
</dbReference>
<feature type="transmembrane region" description="Helical" evidence="8">
    <location>
        <begin position="235"/>
        <end position="257"/>
    </location>
</feature>
<dbReference type="InParanoid" id="A0A507AR90"/>
<keyword evidence="3" id="KW-0813">Transport</keyword>
<feature type="region of interest" description="Disordered" evidence="7">
    <location>
        <begin position="30"/>
        <end position="74"/>
    </location>
</feature>
<reference evidence="10 11" key="1">
    <citation type="submission" date="2019-06" db="EMBL/GenBank/DDBJ databases">
        <title>Draft genome sequence of the filamentous fungus Phialemoniopsis curvata isolated from diesel fuel.</title>
        <authorList>
            <person name="Varaljay V.A."/>
            <person name="Lyon W.J."/>
            <person name="Crouch A.L."/>
            <person name="Drake C.E."/>
            <person name="Hollomon J.M."/>
            <person name="Nadeau L.J."/>
            <person name="Nunn H.S."/>
            <person name="Stevenson B.S."/>
            <person name="Bojanowski C.L."/>
            <person name="Crookes-Goodson W.J."/>
        </authorList>
    </citation>
    <scope>NUCLEOTIDE SEQUENCE [LARGE SCALE GENOMIC DNA]</scope>
    <source>
        <strain evidence="10 11">D216</strain>
    </source>
</reference>
<dbReference type="InterPro" id="IPR036259">
    <property type="entry name" value="MFS_trans_sf"/>
</dbReference>
<proteinExistence type="inferred from homology"/>
<keyword evidence="6 8" id="KW-0472">Membrane</keyword>
<evidence type="ECO:0000256" key="6">
    <source>
        <dbReference type="ARBA" id="ARBA00023136"/>
    </source>
</evidence>
<dbReference type="SUPFAM" id="SSF103473">
    <property type="entry name" value="MFS general substrate transporter"/>
    <property type="match status" value="1"/>
</dbReference>
<feature type="transmembrane region" description="Helical" evidence="8">
    <location>
        <begin position="358"/>
        <end position="377"/>
    </location>
</feature>
<feature type="transmembrane region" description="Helical" evidence="8">
    <location>
        <begin position="204"/>
        <end position="223"/>
    </location>
</feature>
<dbReference type="OrthoDB" id="413079at2759"/>
<evidence type="ECO:0000256" key="1">
    <source>
        <dbReference type="ARBA" id="ARBA00004127"/>
    </source>
</evidence>
<dbReference type="FunFam" id="1.20.1250.20:FF:000308">
    <property type="entry name" value="MFS efflux transporter"/>
    <property type="match status" value="1"/>
</dbReference>
<feature type="transmembrane region" description="Helical" evidence="8">
    <location>
        <begin position="447"/>
        <end position="466"/>
    </location>
</feature>
<feature type="transmembrane region" description="Helical" evidence="8">
    <location>
        <begin position="170"/>
        <end position="192"/>
    </location>
</feature>
<dbReference type="FunCoup" id="A0A507AR90">
    <property type="interactions" value="19"/>
</dbReference>
<feature type="transmembrane region" description="Helical" evidence="8">
    <location>
        <begin position="292"/>
        <end position="319"/>
    </location>
</feature>
<accession>A0A507AR90</accession>
<dbReference type="PANTHER" id="PTHR23514">
    <property type="entry name" value="BYPASS OF STOP CODON PROTEIN 6"/>
    <property type="match status" value="1"/>
</dbReference>
<dbReference type="GO" id="GO:0012505">
    <property type="term" value="C:endomembrane system"/>
    <property type="evidence" value="ECO:0007669"/>
    <property type="project" value="UniProtKB-SubCell"/>
</dbReference>
<feature type="transmembrane region" description="Helical" evidence="8">
    <location>
        <begin position="383"/>
        <end position="405"/>
    </location>
</feature>
<organism evidence="10 11">
    <name type="scientific">Thyridium curvatum</name>
    <dbReference type="NCBI Taxonomy" id="1093900"/>
    <lineage>
        <taxon>Eukaryota</taxon>
        <taxon>Fungi</taxon>
        <taxon>Dikarya</taxon>
        <taxon>Ascomycota</taxon>
        <taxon>Pezizomycotina</taxon>
        <taxon>Sordariomycetes</taxon>
        <taxon>Sordariomycetidae</taxon>
        <taxon>Thyridiales</taxon>
        <taxon>Thyridiaceae</taxon>
        <taxon>Thyridium</taxon>
    </lineage>
</organism>
<feature type="transmembrane region" description="Helical" evidence="8">
    <location>
        <begin position="86"/>
        <end position="108"/>
    </location>
</feature>
<evidence type="ECO:0000256" key="3">
    <source>
        <dbReference type="ARBA" id="ARBA00022448"/>
    </source>
</evidence>
<dbReference type="RefSeq" id="XP_030992034.1">
    <property type="nucleotide sequence ID" value="XM_031143615.1"/>
</dbReference>
<keyword evidence="11" id="KW-1185">Reference proteome</keyword>
<evidence type="ECO:0000256" key="4">
    <source>
        <dbReference type="ARBA" id="ARBA00022692"/>
    </source>
</evidence>
<feature type="transmembrane region" description="Helical" evidence="8">
    <location>
        <begin position="331"/>
        <end position="351"/>
    </location>
</feature>
<dbReference type="InterPro" id="IPR051788">
    <property type="entry name" value="MFS_Transporter"/>
</dbReference>
<dbReference type="InterPro" id="IPR020846">
    <property type="entry name" value="MFS_dom"/>
</dbReference>
<dbReference type="EMBL" id="SKBQ01000059">
    <property type="protein sequence ID" value="TPX10323.1"/>
    <property type="molecule type" value="Genomic_DNA"/>
</dbReference>
<dbReference type="GO" id="GO:0016020">
    <property type="term" value="C:membrane"/>
    <property type="evidence" value="ECO:0007669"/>
    <property type="project" value="TreeGrafter"/>
</dbReference>
<feature type="compositionally biased region" description="Polar residues" evidence="7">
    <location>
        <begin position="64"/>
        <end position="74"/>
    </location>
</feature>
<dbReference type="PROSITE" id="PS50850">
    <property type="entry name" value="MFS"/>
    <property type="match status" value="1"/>
</dbReference>
<feature type="transmembrane region" description="Helical" evidence="8">
    <location>
        <begin position="114"/>
        <end position="136"/>
    </location>
</feature>
<evidence type="ECO:0000256" key="7">
    <source>
        <dbReference type="SAM" id="MobiDB-lite"/>
    </source>
</evidence>
<keyword evidence="5 8" id="KW-1133">Transmembrane helix</keyword>
<comment type="caution">
    <text evidence="10">The sequence shown here is derived from an EMBL/GenBank/DDBJ whole genome shotgun (WGS) entry which is preliminary data.</text>
</comment>
<name>A0A507AR90_9PEZI</name>
<feature type="domain" description="Major facilitator superfamily (MFS) profile" evidence="9">
    <location>
        <begin position="83"/>
        <end position="472"/>
    </location>
</feature>
<sequence length="474" mass="51372">MAVVSTPSSGSATCTVELAPVEPVKIRTSIGSRRVHKSESVGSGLDRPRSSRQSDLAAQETETRSLPSPTTSSDVVQRWNYPKHNIARTAVIFWSFVVFGMNDAAYGLERYYNLNYTVVSLIFLSPFLGYTVAAVFNNWVHTKFGQRGVALGIGIFHLVSYLVISFHPPYAVLVVAYAVVGLGNGLADAAWNAWAGNLARSNELLGFVHGLYGVGAVISPVIATNMIKRGNLEWYYFYYVMIACAAVELVSVSWAFWPETGRVYRESMARGGSEGGEDTLKQALFKAPWARVTWLCAIFLLGYVGTEVSLGGWIVVFMINVRKGEEYASGMTATGFWLGLAAGRFVLGFVTPRIGEKLAIAIYLPIAMGMELLFWLVPQFYVSAVAVSLQGFFIGPLFPAVVVVMTKLLPRHLHVSAVGFASAFGGSGAAILPFAVGAIANHAGVQALQPIILAFLAAIFLIWLGLPRMQSKDD</sequence>
<evidence type="ECO:0000313" key="10">
    <source>
        <dbReference type="EMBL" id="TPX10323.1"/>
    </source>
</evidence>
<feature type="transmembrane region" description="Helical" evidence="8">
    <location>
        <begin position="417"/>
        <end position="441"/>
    </location>
</feature>
<protein>
    <recommendedName>
        <fullName evidence="9">Major facilitator superfamily (MFS) profile domain-containing protein</fullName>
    </recommendedName>
</protein>
<keyword evidence="4 8" id="KW-0812">Transmembrane</keyword>
<dbReference type="Gene3D" id="1.20.1250.20">
    <property type="entry name" value="MFS general substrate transporter like domains"/>
    <property type="match status" value="2"/>
</dbReference>
<evidence type="ECO:0000313" key="11">
    <source>
        <dbReference type="Proteomes" id="UP000319257"/>
    </source>
</evidence>
<dbReference type="GO" id="GO:0022857">
    <property type="term" value="F:transmembrane transporter activity"/>
    <property type="evidence" value="ECO:0007669"/>
    <property type="project" value="InterPro"/>
</dbReference>
<feature type="transmembrane region" description="Helical" evidence="8">
    <location>
        <begin position="148"/>
        <end position="164"/>
    </location>
</feature>
<dbReference type="PANTHER" id="PTHR23514:SF3">
    <property type="entry name" value="BYPASS OF STOP CODON PROTEIN 6"/>
    <property type="match status" value="1"/>
</dbReference>
<dbReference type="InterPro" id="IPR011701">
    <property type="entry name" value="MFS"/>
</dbReference>
<gene>
    <name evidence="10" type="ORF">E0L32_008728</name>
</gene>